<comment type="subcellular location">
    <subcellularLocation>
        <location evidence="1">Nucleus</location>
    </subcellularLocation>
</comment>
<evidence type="ECO:0000259" key="8">
    <source>
        <dbReference type="PROSITE" id="PS50090"/>
    </source>
</evidence>
<dbReference type="Proteomes" id="UP000436088">
    <property type="component" value="Unassembled WGS sequence"/>
</dbReference>
<dbReference type="PROSITE" id="PS50090">
    <property type="entry name" value="MYB_LIKE"/>
    <property type="match status" value="2"/>
</dbReference>
<evidence type="ECO:0000313" key="10">
    <source>
        <dbReference type="EMBL" id="KAE8686031.1"/>
    </source>
</evidence>
<evidence type="ECO:0000256" key="3">
    <source>
        <dbReference type="ARBA" id="ARBA00023015"/>
    </source>
</evidence>
<dbReference type="Gene3D" id="1.10.10.60">
    <property type="entry name" value="Homeodomain-like"/>
    <property type="match status" value="2"/>
</dbReference>
<protein>
    <submittedName>
        <fullName evidence="10">Transcription factor MYB44</fullName>
    </submittedName>
</protein>
<dbReference type="EMBL" id="VEPZ02001227">
    <property type="protein sequence ID" value="KAE8686031.1"/>
    <property type="molecule type" value="Genomic_DNA"/>
</dbReference>
<keyword evidence="11" id="KW-1185">Reference proteome</keyword>
<dbReference type="PANTHER" id="PTHR45614:SF293">
    <property type="entry name" value="TRANSCRIPTION FACTOR MYB73"/>
    <property type="match status" value="1"/>
</dbReference>
<keyword evidence="3" id="KW-0805">Transcription regulation</keyword>
<feature type="domain" description="HTH myb-type" evidence="9">
    <location>
        <begin position="11"/>
        <end position="66"/>
    </location>
</feature>
<dbReference type="FunFam" id="1.10.10.60:FF:000344">
    <property type="entry name" value="Transcription factor MYB44"/>
    <property type="match status" value="1"/>
</dbReference>
<feature type="domain" description="HTH myb-type" evidence="9">
    <location>
        <begin position="67"/>
        <end position="117"/>
    </location>
</feature>
<comment type="caution">
    <text evidence="10">The sequence shown here is derived from an EMBL/GenBank/DDBJ whole genome shotgun (WGS) entry which is preliminary data.</text>
</comment>
<dbReference type="SMART" id="SM00717">
    <property type="entry name" value="SANT"/>
    <property type="match status" value="2"/>
</dbReference>
<reference evidence="10" key="1">
    <citation type="submission" date="2019-09" db="EMBL/GenBank/DDBJ databases">
        <title>Draft genome information of white flower Hibiscus syriacus.</title>
        <authorList>
            <person name="Kim Y.-M."/>
        </authorList>
    </citation>
    <scope>NUCLEOTIDE SEQUENCE [LARGE SCALE GENOMIC DNA]</scope>
    <source>
        <strain evidence="10">YM2019G1</strain>
    </source>
</reference>
<feature type="region of interest" description="Disordered" evidence="7">
    <location>
        <begin position="220"/>
        <end position="247"/>
    </location>
</feature>
<evidence type="ECO:0000313" key="11">
    <source>
        <dbReference type="Proteomes" id="UP000436088"/>
    </source>
</evidence>
<evidence type="ECO:0000256" key="7">
    <source>
        <dbReference type="SAM" id="MobiDB-lite"/>
    </source>
</evidence>
<dbReference type="InterPro" id="IPR017930">
    <property type="entry name" value="Myb_dom"/>
</dbReference>
<dbReference type="GO" id="GO:0005634">
    <property type="term" value="C:nucleus"/>
    <property type="evidence" value="ECO:0007669"/>
    <property type="project" value="UniProtKB-SubCell"/>
</dbReference>
<feature type="compositionally biased region" description="Polar residues" evidence="7">
    <location>
        <begin position="229"/>
        <end position="238"/>
    </location>
</feature>
<proteinExistence type="predicted"/>
<sequence>MDVTSISNRKEMDRIKGPWSASEDNLLQELVQKHRPRNWSLISKSIPGRSGKSCRLRWCNQLSPQVQHRAFTAEEDEAIIRAHARFGNKWATIARLLNGRTDNAIKNHWNSTLKRKFLSVGEEIKYISNDGHDGNLEGEERQPLKRALSAGQYRSPGSPSGSGVSDSCVPDFSSSPLYKPIERTTGGVKIDFDVNAIPAGFEAAASCNDPPTSLSLSLTGAESREVSTHPVTESTQKINEGKDEEREGEVRRFRTEFMAVVQEMIRVEVRNYMVQVQQQNGAVEWDVFE</sequence>
<keyword evidence="2" id="KW-0677">Repeat</keyword>
<dbReference type="OrthoDB" id="2143914at2759"/>
<dbReference type="Pfam" id="PF00249">
    <property type="entry name" value="Myb_DNA-binding"/>
    <property type="match status" value="2"/>
</dbReference>
<gene>
    <name evidence="10" type="ORF">F3Y22_tig00111088pilonHSYRG00383</name>
</gene>
<organism evidence="10 11">
    <name type="scientific">Hibiscus syriacus</name>
    <name type="common">Rose of Sharon</name>
    <dbReference type="NCBI Taxonomy" id="106335"/>
    <lineage>
        <taxon>Eukaryota</taxon>
        <taxon>Viridiplantae</taxon>
        <taxon>Streptophyta</taxon>
        <taxon>Embryophyta</taxon>
        <taxon>Tracheophyta</taxon>
        <taxon>Spermatophyta</taxon>
        <taxon>Magnoliopsida</taxon>
        <taxon>eudicotyledons</taxon>
        <taxon>Gunneridae</taxon>
        <taxon>Pentapetalae</taxon>
        <taxon>rosids</taxon>
        <taxon>malvids</taxon>
        <taxon>Malvales</taxon>
        <taxon>Malvaceae</taxon>
        <taxon>Malvoideae</taxon>
        <taxon>Hibiscus</taxon>
    </lineage>
</organism>
<evidence type="ECO:0000256" key="2">
    <source>
        <dbReference type="ARBA" id="ARBA00022737"/>
    </source>
</evidence>
<feature type="domain" description="Myb-like" evidence="8">
    <location>
        <begin position="11"/>
        <end position="62"/>
    </location>
</feature>
<feature type="domain" description="Myb-like" evidence="8">
    <location>
        <begin position="63"/>
        <end position="113"/>
    </location>
</feature>
<dbReference type="InterPro" id="IPR001005">
    <property type="entry name" value="SANT/Myb"/>
</dbReference>
<keyword evidence="6" id="KW-0539">Nucleus</keyword>
<dbReference type="AlphaFoldDB" id="A0A6A2Z275"/>
<dbReference type="InterPro" id="IPR009057">
    <property type="entry name" value="Homeodomain-like_sf"/>
</dbReference>
<evidence type="ECO:0000259" key="9">
    <source>
        <dbReference type="PROSITE" id="PS51294"/>
    </source>
</evidence>
<feature type="region of interest" description="Disordered" evidence="7">
    <location>
        <begin position="148"/>
        <end position="168"/>
    </location>
</feature>
<dbReference type="PANTHER" id="PTHR45614">
    <property type="entry name" value="MYB PROTEIN-RELATED"/>
    <property type="match status" value="1"/>
</dbReference>
<dbReference type="SUPFAM" id="SSF46689">
    <property type="entry name" value="Homeodomain-like"/>
    <property type="match status" value="1"/>
</dbReference>
<dbReference type="PROSITE" id="PS51294">
    <property type="entry name" value="HTH_MYB"/>
    <property type="match status" value="2"/>
</dbReference>
<dbReference type="GO" id="GO:0000981">
    <property type="term" value="F:DNA-binding transcription factor activity, RNA polymerase II-specific"/>
    <property type="evidence" value="ECO:0007669"/>
    <property type="project" value="TreeGrafter"/>
</dbReference>
<dbReference type="InterPro" id="IPR050560">
    <property type="entry name" value="MYB_TF"/>
</dbReference>
<dbReference type="FunFam" id="1.10.10.60:FF:000060">
    <property type="entry name" value="MYB transcription factor"/>
    <property type="match status" value="1"/>
</dbReference>
<evidence type="ECO:0000256" key="6">
    <source>
        <dbReference type="ARBA" id="ARBA00023242"/>
    </source>
</evidence>
<feature type="compositionally biased region" description="Low complexity" evidence="7">
    <location>
        <begin position="155"/>
        <end position="168"/>
    </location>
</feature>
<dbReference type="CDD" id="cd00167">
    <property type="entry name" value="SANT"/>
    <property type="match status" value="2"/>
</dbReference>
<evidence type="ECO:0000256" key="5">
    <source>
        <dbReference type="ARBA" id="ARBA00023163"/>
    </source>
</evidence>
<name>A0A6A2Z275_HIBSY</name>
<keyword evidence="4" id="KW-0238">DNA-binding</keyword>
<keyword evidence="5" id="KW-0804">Transcription</keyword>
<evidence type="ECO:0000256" key="4">
    <source>
        <dbReference type="ARBA" id="ARBA00023125"/>
    </source>
</evidence>
<evidence type="ECO:0000256" key="1">
    <source>
        <dbReference type="ARBA" id="ARBA00004123"/>
    </source>
</evidence>
<dbReference type="GO" id="GO:0000978">
    <property type="term" value="F:RNA polymerase II cis-regulatory region sequence-specific DNA binding"/>
    <property type="evidence" value="ECO:0007669"/>
    <property type="project" value="TreeGrafter"/>
</dbReference>
<accession>A0A6A2Z275</accession>